<evidence type="ECO:0000313" key="2">
    <source>
        <dbReference type="EMBL" id="SAI65746.1"/>
    </source>
</evidence>
<dbReference type="RefSeq" id="WP_066123077.1">
    <property type="nucleotide sequence ID" value="NZ_FKIF01000001.1"/>
</dbReference>
<proteinExistence type="predicted"/>
<dbReference type="OrthoDB" id="3667834at2"/>
<reference evidence="2 3" key="1">
    <citation type="submission" date="2016-04" db="EMBL/GenBank/DDBJ databases">
        <authorList>
            <consortium name="Pathogen Informatics"/>
        </authorList>
    </citation>
    <scope>NUCLEOTIDE SEQUENCE [LARGE SCALE GENOMIC DNA]</scope>
    <source>
        <strain evidence="2 3">H050680373</strain>
    </source>
</reference>
<dbReference type="PANTHER" id="PTHR35446">
    <property type="entry name" value="SI:CH211-175M2.5"/>
    <property type="match status" value="1"/>
</dbReference>
<dbReference type="PANTHER" id="PTHR35446:SF3">
    <property type="entry name" value="CMD DOMAIN-CONTAINING PROTEIN"/>
    <property type="match status" value="1"/>
</dbReference>
<dbReference type="NCBIfam" id="TIGR00778">
    <property type="entry name" value="ahpD_dom"/>
    <property type="match status" value="1"/>
</dbReference>
<dbReference type="Proteomes" id="UP000076848">
    <property type="component" value="Unassembled WGS sequence"/>
</dbReference>
<dbReference type="GO" id="GO:0051920">
    <property type="term" value="F:peroxiredoxin activity"/>
    <property type="evidence" value="ECO:0007669"/>
    <property type="project" value="InterPro"/>
</dbReference>
<dbReference type="AlphaFoldDB" id="A0A157S769"/>
<sequence>MTSRIQTPAAADAQGNTADVFAAIRKAVGMVPNAYAAIGALNTPALQAMLSADTVLSGGTLSAQERETVKLVASAIAGCDYCVAAHSLAAKASGIPVDTVRAIRGLEPTGDARRDALVRFVRVLQDSRGTLSPEAFEAFRAAGFEDAAVVDVALAIAIITFTNVFNRANDTAVDFPALK</sequence>
<dbReference type="InterPro" id="IPR004675">
    <property type="entry name" value="AhpD_core"/>
</dbReference>
<dbReference type="EMBL" id="FKIF01000001">
    <property type="protein sequence ID" value="SAI65746.1"/>
    <property type="molecule type" value="Genomic_DNA"/>
</dbReference>
<dbReference type="InterPro" id="IPR003779">
    <property type="entry name" value="CMD-like"/>
</dbReference>
<name>A0A157S769_9BORD</name>
<dbReference type="SUPFAM" id="SSF69118">
    <property type="entry name" value="AhpD-like"/>
    <property type="match status" value="1"/>
</dbReference>
<evidence type="ECO:0000259" key="1">
    <source>
        <dbReference type="Pfam" id="PF02627"/>
    </source>
</evidence>
<evidence type="ECO:0000313" key="3">
    <source>
        <dbReference type="Proteomes" id="UP000076848"/>
    </source>
</evidence>
<dbReference type="Pfam" id="PF02627">
    <property type="entry name" value="CMD"/>
    <property type="match status" value="1"/>
</dbReference>
<organism evidence="2 3">
    <name type="scientific">Bordetella ansorpii</name>
    <dbReference type="NCBI Taxonomy" id="288768"/>
    <lineage>
        <taxon>Bacteria</taxon>
        <taxon>Pseudomonadati</taxon>
        <taxon>Pseudomonadota</taxon>
        <taxon>Betaproteobacteria</taxon>
        <taxon>Burkholderiales</taxon>
        <taxon>Alcaligenaceae</taxon>
        <taxon>Bordetella</taxon>
    </lineage>
</organism>
<feature type="domain" description="Carboxymuconolactone decarboxylase-like" evidence="1">
    <location>
        <begin position="53"/>
        <end position="109"/>
    </location>
</feature>
<keyword evidence="3" id="KW-1185">Reference proteome</keyword>
<dbReference type="InterPro" id="IPR029032">
    <property type="entry name" value="AhpD-like"/>
</dbReference>
<gene>
    <name evidence="2" type="ORF">SAMEA3906486_00498</name>
</gene>
<accession>A0A157S769</accession>
<dbReference type="Gene3D" id="1.20.1290.10">
    <property type="entry name" value="AhpD-like"/>
    <property type="match status" value="1"/>
</dbReference>
<dbReference type="STRING" id="288768.SAMEA3906486_00498"/>
<protein>
    <submittedName>
        <fullName evidence="2">Uncharacterized protein conserved in bacteria</fullName>
    </submittedName>
</protein>